<gene>
    <name evidence="7" type="ordered locus">Bfae_19890</name>
</gene>
<name>C7MDZ3_BRAFD</name>
<dbReference type="InterPro" id="IPR009057">
    <property type="entry name" value="Homeodomain-like_sf"/>
</dbReference>
<evidence type="ECO:0000256" key="2">
    <source>
        <dbReference type="ARBA" id="ARBA00023125"/>
    </source>
</evidence>
<evidence type="ECO:0000313" key="8">
    <source>
        <dbReference type="Proteomes" id="UP000001919"/>
    </source>
</evidence>
<keyword evidence="8" id="KW-1185">Reference proteome</keyword>
<dbReference type="AlphaFoldDB" id="C7MDZ3"/>
<dbReference type="PROSITE" id="PS50977">
    <property type="entry name" value="HTH_TETR_2"/>
    <property type="match status" value="1"/>
</dbReference>
<reference evidence="7 8" key="1">
    <citation type="journal article" date="2009" name="Stand. Genomic Sci.">
        <title>Complete genome sequence of Brachybacterium faecium type strain (Schefferle 6-10).</title>
        <authorList>
            <person name="Lapidus A."/>
            <person name="Pukall R."/>
            <person name="Labuttii K."/>
            <person name="Copeland A."/>
            <person name="Del Rio T.G."/>
            <person name="Nolan M."/>
            <person name="Chen F."/>
            <person name="Lucas S."/>
            <person name="Tice H."/>
            <person name="Cheng J.F."/>
            <person name="Bruce D."/>
            <person name="Goodwin L."/>
            <person name="Pitluck S."/>
            <person name="Rohde M."/>
            <person name="Goker M."/>
            <person name="Pati A."/>
            <person name="Ivanova N."/>
            <person name="Mavrommatis K."/>
            <person name="Chen A."/>
            <person name="Palaniappan K."/>
            <person name="D'haeseleer P."/>
            <person name="Chain P."/>
            <person name="Bristow J."/>
            <person name="Eisen J.A."/>
            <person name="Markowitz V."/>
            <person name="Hugenholtz P."/>
            <person name="Kyrpides N.C."/>
            <person name="Klenk H.P."/>
        </authorList>
    </citation>
    <scope>NUCLEOTIDE SEQUENCE [LARGE SCALE GENOMIC DNA]</scope>
    <source>
        <strain evidence="8">ATCC 43885 / DSM 4810 / JCM 11609 / LMG 19847 / NBRC 14762 / NCIMB 9860 / 6-10</strain>
    </source>
</reference>
<protein>
    <submittedName>
        <fullName evidence="7">Transcriptional regulator</fullName>
    </submittedName>
</protein>
<dbReference type="Pfam" id="PF00440">
    <property type="entry name" value="TetR_N"/>
    <property type="match status" value="1"/>
</dbReference>
<dbReference type="PATRIC" id="fig|446465.5.peg.1975"/>
<keyword evidence="1" id="KW-0805">Transcription regulation</keyword>
<dbReference type="GO" id="GO:0003677">
    <property type="term" value="F:DNA binding"/>
    <property type="evidence" value="ECO:0007669"/>
    <property type="project" value="UniProtKB-UniRule"/>
</dbReference>
<organism evidence="7 8">
    <name type="scientific">Brachybacterium faecium (strain ATCC 43885 / DSM 4810 / JCM 11609 / LMG 19847 / NBRC 14762 / NCIMB 9860 / 6-10)</name>
    <dbReference type="NCBI Taxonomy" id="446465"/>
    <lineage>
        <taxon>Bacteria</taxon>
        <taxon>Bacillati</taxon>
        <taxon>Actinomycetota</taxon>
        <taxon>Actinomycetes</taxon>
        <taxon>Micrococcales</taxon>
        <taxon>Dermabacteraceae</taxon>
        <taxon>Brachybacterium</taxon>
    </lineage>
</organism>
<dbReference type="KEGG" id="bfa:Bfae_19890"/>
<feature type="region of interest" description="Disordered" evidence="5">
    <location>
        <begin position="132"/>
        <end position="152"/>
    </location>
</feature>
<accession>C7MDZ3</accession>
<keyword evidence="3" id="KW-0804">Transcription</keyword>
<evidence type="ECO:0000256" key="4">
    <source>
        <dbReference type="PROSITE-ProRule" id="PRU00335"/>
    </source>
</evidence>
<dbReference type="SUPFAM" id="SSF48498">
    <property type="entry name" value="Tetracyclin repressor-like, C-terminal domain"/>
    <property type="match status" value="1"/>
</dbReference>
<dbReference type="PRINTS" id="PR00455">
    <property type="entry name" value="HTHTETR"/>
</dbReference>
<dbReference type="SUPFAM" id="SSF46689">
    <property type="entry name" value="Homeodomain-like"/>
    <property type="match status" value="1"/>
</dbReference>
<keyword evidence="2 4" id="KW-0238">DNA-binding</keyword>
<dbReference type="PANTHER" id="PTHR47506">
    <property type="entry name" value="TRANSCRIPTIONAL REGULATORY PROTEIN"/>
    <property type="match status" value="1"/>
</dbReference>
<proteinExistence type="predicted"/>
<dbReference type="InterPro" id="IPR001647">
    <property type="entry name" value="HTH_TetR"/>
</dbReference>
<dbReference type="PANTHER" id="PTHR47506:SF1">
    <property type="entry name" value="HTH-TYPE TRANSCRIPTIONAL REGULATOR YJDC"/>
    <property type="match status" value="1"/>
</dbReference>
<evidence type="ECO:0000256" key="1">
    <source>
        <dbReference type="ARBA" id="ARBA00023015"/>
    </source>
</evidence>
<evidence type="ECO:0000256" key="5">
    <source>
        <dbReference type="SAM" id="MobiDB-lite"/>
    </source>
</evidence>
<dbReference type="OrthoDB" id="7505659at2"/>
<feature type="compositionally biased region" description="Low complexity" evidence="5">
    <location>
        <begin position="132"/>
        <end position="148"/>
    </location>
</feature>
<dbReference type="eggNOG" id="COG1309">
    <property type="taxonomic scope" value="Bacteria"/>
</dbReference>
<feature type="DNA-binding region" description="H-T-H motif" evidence="4">
    <location>
        <begin position="175"/>
        <end position="194"/>
    </location>
</feature>
<evidence type="ECO:0000313" key="7">
    <source>
        <dbReference type="EMBL" id="ACU85800.1"/>
    </source>
</evidence>
<dbReference type="EMBL" id="CP001643">
    <property type="protein sequence ID" value="ACU85800.1"/>
    <property type="molecule type" value="Genomic_DNA"/>
</dbReference>
<dbReference type="InterPro" id="IPR036271">
    <property type="entry name" value="Tet_transcr_reg_TetR-rel_C_sf"/>
</dbReference>
<dbReference type="Gene3D" id="1.10.357.10">
    <property type="entry name" value="Tetracycline Repressor, domain 2"/>
    <property type="match status" value="1"/>
</dbReference>
<dbReference type="HOGENOM" id="CLU_800941_0_0_11"/>
<dbReference type="STRING" id="446465.Bfae_19890"/>
<evidence type="ECO:0000259" key="6">
    <source>
        <dbReference type="PROSITE" id="PS50977"/>
    </source>
</evidence>
<feature type="domain" description="HTH tetR-type" evidence="6">
    <location>
        <begin position="152"/>
        <end position="212"/>
    </location>
</feature>
<evidence type="ECO:0000256" key="3">
    <source>
        <dbReference type="ARBA" id="ARBA00023163"/>
    </source>
</evidence>
<sequence length="346" mass="37272">MPHTLSVTVHVDLDLQEVTLAVTGCLTADTHVSLLPIIAQARGLNPAPRITLDLLGTGHIDVDGLMPLQRLIELDPDSASAPVTYRVPDPLPVCRRTVRTAPTSWAPAGSVGVDPVDGSPLAPRHAGADVRGGAAVKAPPAPAPAGRAVRPRTRRDEILEGSAQMFAEHGYYGASLRDISKHIGISHPGLMHHFASKETLLDAVIDSLEAHAQRALDQAEEMSTDPKELLRALAAHWHPCSLPVQLLTTLSAESVSGDHPGRFRMARLRRVHEHVLEQCFSELGARGLLRPGLDPAFASRAMFGLVLNLAVREKTVRTMQNGHHDDAPIEELTRLARSFLGAELPQ</sequence>
<dbReference type="Proteomes" id="UP000001919">
    <property type="component" value="Chromosome"/>
</dbReference>